<dbReference type="PANTHER" id="PTHR43845:SF1">
    <property type="entry name" value="BLR5969 PROTEIN"/>
    <property type="match status" value="1"/>
</dbReference>
<dbReference type="OrthoDB" id="580775at2"/>
<dbReference type="AlphaFoldDB" id="A0A7K0D3B3"/>
<reference evidence="2 3" key="1">
    <citation type="submission" date="2019-10" db="EMBL/GenBank/DDBJ databases">
        <title>Nocardia macrotermitis sp. nov. and Nocardia aurantia sp. nov., isolated from the gut of fungus growing-termite Macrotermes natalensis.</title>
        <authorList>
            <person name="Benndorf R."/>
            <person name="Schwitalla J."/>
            <person name="Martin K."/>
            <person name="De Beer W."/>
            <person name="Kaster A.-K."/>
            <person name="Vollmers J."/>
            <person name="Poulsen M."/>
            <person name="Beemelmanns C."/>
        </authorList>
    </citation>
    <scope>NUCLEOTIDE SEQUENCE [LARGE SCALE GENOMIC DNA]</scope>
    <source>
        <strain evidence="2 3">RB20</strain>
    </source>
</reference>
<name>A0A7K0D3B3_9NOCA</name>
<evidence type="ECO:0000313" key="2">
    <source>
        <dbReference type="EMBL" id="MQY20216.1"/>
    </source>
</evidence>
<keyword evidence="3" id="KW-1185">Reference proteome</keyword>
<dbReference type="Pfam" id="PF00501">
    <property type="entry name" value="AMP-binding"/>
    <property type="match status" value="1"/>
</dbReference>
<dbReference type="SUPFAM" id="SSF56801">
    <property type="entry name" value="Acetyl-CoA synthetase-like"/>
    <property type="match status" value="1"/>
</dbReference>
<gene>
    <name evidence="2" type="ORF">NRB20_33140</name>
</gene>
<feature type="domain" description="AMP-dependent synthetase/ligase" evidence="1">
    <location>
        <begin position="167"/>
        <end position="256"/>
    </location>
</feature>
<accession>A0A7K0D3B3</accession>
<organism evidence="2 3">
    <name type="scientific">Nocardia macrotermitis</name>
    <dbReference type="NCBI Taxonomy" id="2585198"/>
    <lineage>
        <taxon>Bacteria</taxon>
        <taxon>Bacillati</taxon>
        <taxon>Actinomycetota</taxon>
        <taxon>Actinomycetes</taxon>
        <taxon>Mycobacteriales</taxon>
        <taxon>Nocardiaceae</taxon>
        <taxon>Nocardia</taxon>
    </lineage>
</organism>
<proteinExistence type="predicted"/>
<dbReference type="Proteomes" id="UP000438448">
    <property type="component" value="Unassembled WGS sequence"/>
</dbReference>
<evidence type="ECO:0000313" key="3">
    <source>
        <dbReference type="Proteomes" id="UP000438448"/>
    </source>
</evidence>
<dbReference type="EMBL" id="WEGK01000006">
    <property type="protein sequence ID" value="MQY20216.1"/>
    <property type="molecule type" value="Genomic_DNA"/>
</dbReference>
<protein>
    <recommendedName>
        <fullName evidence="1">AMP-dependent synthetase/ligase domain-containing protein</fullName>
    </recommendedName>
</protein>
<evidence type="ECO:0000259" key="1">
    <source>
        <dbReference type="Pfam" id="PF00501"/>
    </source>
</evidence>
<dbReference type="Gene3D" id="3.40.50.12780">
    <property type="entry name" value="N-terminal domain of ligase-like"/>
    <property type="match status" value="1"/>
</dbReference>
<sequence length="436" mass="48460">MLISNIDLLNTLSSAEISANANHGREIPRTFYDRRLGEVWSRARASKAYAHLSDYSFDSFQLLPTTDKDEIKKNPWDFIIDDGSGAVKYYETTGTSGLVTPTPRTADDIIWNTVSVARAWLDLLRDDDRVAVLLPSDIVPVADLIAGVCEYRRITHTRNYPFTTGVSDWDRLIRLWEVYRPTVLFGAPGLALQLMRLLQHRGIFTDVAAHIRAIMLLGEVSTPALRDRLGSWWGAEVFDASYGSTETGTLAAACDHDRQHLMTATNYFELSDGNQVSPLESTDSGILVTTPLNLFARPLLRLDTGDEVTVHRDCSCGNLAPSITVHGRSSDAVTIAGNPLTIRSVEDVVYGATAATGYLIEIDSEGQRARILLERGYNTNRLNEDEQIADLQNRSEFALGFRWHQSIFVNSLPVITKSGGSQKSWKRSNIRVLEAL</sequence>
<dbReference type="InterPro" id="IPR042099">
    <property type="entry name" value="ANL_N_sf"/>
</dbReference>
<dbReference type="InterPro" id="IPR000873">
    <property type="entry name" value="AMP-dep_synth/lig_dom"/>
</dbReference>
<comment type="caution">
    <text evidence="2">The sequence shown here is derived from an EMBL/GenBank/DDBJ whole genome shotgun (WGS) entry which is preliminary data.</text>
</comment>
<dbReference type="PANTHER" id="PTHR43845">
    <property type="entry name" value="BLR5969 PROTEIN"/>
    <property type="match status" value="1"/>
</dbReference>